<protein>
    <submittedName>
        <fullName evidence="2">DUF932 domain-containing protein</fullName>
    </submittedName>
</protein>
<dbReference type="Proteomes" id="UP001340816">
    <property type="component" value="Chromosome"/>
</dbReference>
<reference evidence="2 3" key="1">
    <citation type="submission" date="2022-10" db="EMBL/GenBank/DDBJ databases">
        <title>The complete genomes of actinobacterial strains from the NBC collection.</title>
        <authorList>
            <person name="Joergensen T.S."/>
            <person name="Alvarez Arevalo M."/>
            <person name="Sterndorff E.B."/>
            <person name="Faurdal D."/>
            <person name="Vuksanovic O."/>
            <person name="Mourched A.-S."/>
            <person name="Charusanti P."/>
            <person name="Shaw S."/>
            <person name="Blin K."/>
            <person name="Weber T."/>
        </authorList>
    </citation>
    <scope>NUCLEOTIDE SEQUENCE [LARGE SCALE GENOMIC DNA]</scope>
    <source>
        <strain evidence="2 3">NBC 01752</strain>
    </source>
</reference>
<name>A0ABZ1H9K1_STRPH</name>
<dbReference type="RefSeq" id="WP_326758914.1">
    <property type="nucleotide sequence ID" value="NZ_CP109135.1"/>
</dbReference>
<accession>A0ABZ1H9K1</accession>
<gene>
    <name evidence="2" type="ORF">OHB35_13925</name>
</gene>
<sequence length="397" mass="44895">MTTDVNTAFAQEKAAQIEDLREEARTFQERIDRGEIAPIGGDRYRVLTGWDEGETFTVRRNTEGRIELILAQHGLDTTAGGAALYASTPAWHGLGTVIPDGTTDIDEVLKLARIDWEVNKQPVLYKWDDAIRDAADRYVTLRTDTGDALGTVGERYKVFQNRRVFKFLQDLVQRYDTVWESAGALRGGRKVFVTMRIPHSIVIDRGGLNDEIALYLAVINSHDGTSSAESVVTPWRIECGNTERFATRDAVHRWGIRHTKGGLSALEEARRTLGLTLDYAKAFEVEENQLVRTDLLIDDFHKMIDSLWTVDEDATDRQKSFAQQRHDELEGMFHEGARKLGRTAYAAERTITDFLDHRIGVVPRNLSEDLARAQRSLEGTNDDLKSKAHRKLLLLTQ</sequence>
<dbReference type="InterPro" id="IPR026325">
    <property type="entry name" value="DUF932"/>
</dbReference>
<keyword evidence="3" id="KW-1185">Reference proteome</keyword>
<proteinExistence type="predicted"/>
<evidence type="ECO:0000313" key="2">
    <source>
        <dbReference type="EMBL" id="WSD14253.1"/>
    </source>
</evidence>
<evidence type="ECO:0000313" key="3">
    <source>
        <dbReference type="Proteomes" id="UP001340816"/>
    </source>
</evidence>
<dbReference type="NCBIfam" id="TIGR03299">
    <property type="entry name" value="LGT_TIGR03299"/>
    <property type="match status" value="1"/>
</dbReference>
<dbReference type="EMBL" id="CP109135">
    <property type="protein sequence ID" value="WSD14253.1"/>
    <property type="molecule type" value="Genomic_DNA"/>
</dbReference>
<feature type="coiled-coil region" evidence="1">
    <location>
        <begin position="10"/>
        <end position="37"/>
    </location>
</feature>
<evidence type="ECO:0000256" key="1">
    <source>
        <dbReference type="SAM" id="Coils"/>
    </source>
</evidence>
<dbReference type="Pfam" id="PF06067">
    <property type="entry name" value="DUF932"/>
    <property type="match status" value="1"/>
</dbReference>
<organism evidence="2 3">
    <name type="scientific">Streptomyces phaeochromogenes</name>
    <dbReference type="NCBI Taxonomy" id="1923"/>
    <lineage>
        <taxon>Bacteria</taxon>
        <taxon>Bacillati</taxon>
        <taxon>Actinomycetota</taxon>
        <taxon>Actinomycetes</taxon>
        <taxon>Kitasatosporales</taxon>
        <taxon>Streptomycetaceae</taxon>
        <taxon>Streptomyces</taxon>
        <taxon>Streptomyces phaeochromogenes group</taxon>
    </lineage>
</organism>
<dbReference type="InterPro" id="IPR017686">
    <property type="entry name" value="Phg/plasmid-like_prot"/>
</dbReference>
<keyword evidence="1" id="KW-0175">Coiled coil</keyword>